<dbReference type="EMBL" id="JAGRRH010000003">
    <property type="protein sequence ID" value="KAG7371813.1"/>
    <property type="molecule type" value="Genomic_DNA"/>
</dbReference>
<feature type="transmembrane region" description="Helical" evidence="2">
    <location>
        <begin position="20"/>
        <end position="45"/>
    </location>
</feature>
<keyword evidence="2" id="KW-0812">Transmembrane</keyword>
<dbReference type="AlphaFoldDB" id="A0A9K3M066"/>
<accession>A0A9K3M066</accession>
<keyword evidence="2" id="KW-0472">Membrane</keyword>
<name>A0A9K3M066_9STRA</name>
<dbReference type="OrthoDB" id="42426at2759"/>
<feature type="compositionally biased region" description="Pro residues" evidence="1">
    <location>
        <begin position="288"/>
        <end position="297"/>
    </location>
</feature>
<keyword evidence="4" id="KW-1185">Reference proteome</keyword>
<sequence length="487" mass="55181">MKLISATTTSGSLSKGTSLGLSLTAILSIWIVATTLTITPTNAFVLQRSSRMVLSERTNTRLYYDIQRDPPNENVWSVLANTEKWIASTLKHAEQTSSSGNPLSRKEVSYVCETSQDPAMILANIFRKLKEARQLGETHGQDQEELAESQENYVRATLRQTQILVIPASEDLNDFQVFDQLVNAINEARRAARDYVTDHSLERLDEKLYGDDEDKHDDKEWVVSVNCAHLHPKFGEKTPEQQLKELQEEDNEGEVDLNLQEYKERRLLARRSPYPSIVVEVRSMAPPEFTPPPPKTPQQPQAVEDDDDGVKTSDDDIKIDSEFVQQLEALFSKSSIQKEGDGFYDSIGSHIETFSSVTPMMVAQNWIDQNDPLFDVTRCAFTVSDATYVDEAYEFVFTNLAMQTSHFLSKISTAGEQAGAQRRQYLVMPHFLSNSATSMEKFSDQVMNIVRTLPPVRNKVDVSFLHPEHIDENKRCPIPVVVLQWKD</sequence>
<protein>
    <submittedName>
        <fullName evidence="3">Uncharacterized protein</fullName>
    </submittedName>
</protein>
<organism evidence="3 4">
    <name type="scientific">Nitzschia inconspicua</name>
    <dbReference type="NCBI Taxonomy" id="303405"/>
    <lineage>
        <taxon>Eukaryota</taxon>
        <taxon>Sar</taxon>
        <taxon>Stramenopiles</taxon>
        <taxon>Ochrophyta</taxon>
        <taxon>Bacillariophyta</taxon>
        <taxon>Bacillariophyceae</taxon>
        <taxon>Bacillariophycidae</taxon>
        <taxon>Bacillariales</taxon>
        <taxon>Bacillariaceae</taxon>
        <taxon>Nitzschia</taxon>
    </lineage>
</organism>
<comment type="caution">
    <text evidence="3">The sequence shown here is derived from an EMBL/GenBank/DDBJ whole genome shotgun (WGS) entry which is preliminary data.</text>
</comment>
<keyword evidence="2" id="KW-1133">Transmembrane helix</keyword>
<reference evidence="3" key="2">
    <citation type="submission" date="2021-04" db="EMBL/GenBank/DDBJ databases">
        <authorList>
            <person name="Podell S."/>
        </authorList>
    </citation>
    <scope>NUCLEOTIDE SEQUENCE</scope>
    <source>
        <strain evidence="3">Hildebrandi</strain>
    </source>
</reference>
<evidence type="ECO:0000313" key="4">
    <source>
        <dbReference type="Proteomes" id="UP000693970"/>
    </source>
</evidence>
<evidence type="ECO:0000256" key="2">
    <source>
        <dbReference type="SAM" id="Phobius"/>
    </source>
</evidence>
<reference evidence="3" key="1">
    <citation type="journal article" date="2021" name="Sci. Rep.">
        <title>Diploid genomic architecture of Nitzschia inconspicua, an elite biomass production diatom.</title>
        <authorList>
            <person name="Oliver A."/>
            <person name="Podell S."/>
            <person name="Pinowska A."/>
            <person name="Traller J.C."/>
            <person name="Smith S.R."/>
            <person name="McClure R."/>
            <person name="Beliaev A."/>
            <person name="Bohutskyi P."/>
            <person name="Hill E.A."/>
            <person name="Rabines A."/>
            <person name="Zheng H."/>
            <person name="Allen L.Z."/>
            <person name="Kuo A."/>
            <person name="Grigoriev I.V."/>
            <person name="Allen A.E."/>
            <person name="Hazlebeck D."/>
            <person name="Allen E.E."/>
        </authorList>
    </citation>
    <scope>NUCLEOTIDE SEQUENCE</scope>
    <source>
        <strain evidence="3">Hildebrandi</strain>
    </source>
</reference>
<evidence type="ECO:0000256" key="1">
    <source>
        <dbReference type="SAM" id="MobiDB-lite"/>
    </source>
</evidence>
<gene>
    <name evidence="3" type="ORF">IV203_017955</name>
</gene>
<dbReference type="Proteomes" id="UP000693970">
    <property type="component" value="Unassembled WGS sequence"/>
</dbReference>
<feature type="region of interest" description="Disordered" evidence="1">
    <location>
        <begin position="284"/>
        <end position="314"/>
    </location>
</feature>
<proteinExistence type="predicted"/>
<evidence type="ECO:0000313" key="3">
    <source>
        <dbReference type="EMBL" id="KAG7371813.1"/>
    </source>
</evidence>